<feature type="transmembrane region" description="Helical" evidence="8">
    <location>
        <begin position="302"/>
        <end position="321"/>
    </location>
</feature>
<evidence type="ECO:0000256" key="2">
    <source>
        <dbReference type="ARBA" id="ARBA00022475"/>
    </source>
</evidence>
<protein>
    <recommendedName>
        <fullName evidence="8">Probable lipid II flippase MurJ</fullName>
    </recommendedName>
</protein>
<feature type="transmembrane region" description="Helical" evidence="8">
    <location>
        <begin position="465"/>
        <end position="487"/>
    </location>
</feature>
<dbReference type="EMBL" id="JAYKOT010000003">
    <property type="protein sequence ID" value="MEB3429089.1"/>
    <property type="molecule type" value="Genomic_DNA"/>
</dbReference>
<dbReference type="PANTHER" id="PTHR47019">
    <property type="entry name" value="LIPID II FLIPPASE MURJ"/>
    <property type="match status" value="1"/>
</dbReference>
<organism evidence="10 11">
    <name type="scientific">Citroniella saccharovorans</name>
    <dbReference type="NCBI Taxonomy" id="2053367"/>
    <lineage>
        <taxon>Bacteria</taxon>
        <taxon>Bacillati</taxon>
        <taxon>Bacillota</taxon>
        <taxon>Tissierellia</taxon>
        <taxon>Tissierellales</taxon>
        <taxon>Peptoniphilaceae</taxon>
        <taxon>Citroniella</taxon>
    </lineage>
</organism>
<accession>A0AAW9MX56</accession>
<feature type="transmembrane region" description="Helical" evidence="8">
    <location>
        <begin position="178"/>
        <end position="200"/>
    </location>
</feature>
<keyword evidence="8 9" id="KW-0961">Cell wall biogenesis/degradation</keyword>
<reference evidence="10 11" key="1">
    <citation type="submission" date="2024-01" db="EMBL/GenBank/DDBJ databases">
        <title>Complete genome sequence of Citroniella saccharovorans strain M6.X9, isolated from human fecal sample.</title>
        <authorList>
            <person name="Cheng G."/>
            <person name="Westerholm M."/>
            <person name="Schnurer A."/>
        </authorList>
    </citation>
    <scope>NUCLEOTIDE SEQUENCE [LARGE SCALE GENOMIC DNA]</scope>
    <source>
        <strain evidence="10 11">DSM 29873</strain>
    </source>
</reference>
<evidence type="ECO:0000256" key="4">
    <source>
        <dbReference type="ARBA" id="ARBA00022960"/>
    </source>
</evidence>
<keyword evidence="6 8" id="KW-1133">Transmembrane helix</keyword>
<dbReference type="InterPro" id="IPR051050">
    <property type="entry name" value="Lipid_II_flippase_MurJ/MviN"/>
</dbReference>
<evidence type="ECO:0000256" key="1">
    <source>
        <dbReference type="ARBA" id="ARBA00004651"/>
    </source>
</evidence>
<dbReference type="NCBIfam" id="TIGR01695">
    <property type="entry name" value="murJ_mviN"/>
    <property type="match status" value="1"/>
</dbReference>
<evidence type="ECO:0000313" key="10">
    <source>
        <dbReference type="EMBL" id="MEB3429089.1"/>
    </source>
</evidence>
<keyword evidence="2 8" id="KW-1003">Cell membrane</keyword>
<keyword evidence="3 8" id="KW-0812">Transmembrane</keyword>
<dbReference type="Pfam" id="PF03023">
    <property type="entry name" value="MurJ"/>
    <property type="match status" value="1"/>
</dbReference>
<feature type="transmembrane region" description="Helical" evidence="8">
    <location>
        <begin position="404"/>
        <end position="423"/>
    </location>
</feature>
<dbReference type="GO" id="GO:0034204">
    <property type="term" value="P:lipid translocation"/>
    <property type="evidence" value="ECO:0007669"/>
    <property type="project" value="TreeGrafter"/>
</dbReference>
<dbReference type="InterPro" id="IPR004268">
    <property type="entry name" value="MurJ"/>
</dbReference>
<dbReference type="PIRSF" id="PIRSF002869">
    <property type="entry name" value="MviN"/>
    <property type="match status" value="1"/>
</dbReference>
<dbReference type="GO" id="GO:0005886">
    <property type="term" value="C:plasma membrane"/>
    <property type="evidence" value="ECO:0007669"/>
    <property type="project" value="UniProtKB-SubCell"/>
</dbReference>
<evidence type="ECO:0000256" key="9">
    <source>
        <dbReference type="PIRNR" id="PIRNR002869"/>
    </source>
</evidence>
<dbReference type="GO" id="GO:0009252">
    <property type="term" value="P:peptidoglycan biosynthetic process"/>
    <property type="evidence" value="ECO:0007669"/>
    <property type="project" value="UniProtKB-UniRule"/>
</dbReference>
<feature type="transmembrane region" description="Helical" evidence="8">
    <location>
        <begin position="35"/>
        <end position="66"/>
    </location>
</feature>
<comment type="similarity">
    <text evidence="8 9">Belongs to the MurJ/MviN family.</text>
</comment>
<evidence type="ECO:0000256" key="7">
    <source>
        <dbReference type="ARBA" id="ARBA00023136"/>
    </source>
</evidence>
<evidence type="ECO:0000313" key="11">
    <source>
        <dbReference type="Proteomes" id="UP001357733"/>
    </source>
</evidence>
<evidence type="ECO:0000256" key="3">
    <source>
        <dbReference type="ARBA" id="ARBA00022692"/>
    </source>
</evidence>
<comment type="caution">
    <text evidence="10">The sequence shown here is derived from an EMBL/GenBank/DDBJ whole genome shotgun (WGS) entry which is preliminary data.</text>
</comment>
<dbReference type="GO" id="GO:0015648">
    <property type="term" value="F:lipid-linked peptidoglycan transporter activity"/>
    <property type="evidence" value="ECO:0007669"/>
    <property type="project" value="UniProtKB-UniRule"/>
</dbReference>
<feature type="transmembrane region" description="Helical" evidence="8">
    <location>
        <begin position="341"/>
        <end position="360"/>
    </location>
</feature>
<feature type="transmembrane region" description="Helical" evidence="8">
    <location>
        <begin position="154"/>
        <end position="172"/>
    </location>
</feature>
<evidence type="ECO:0000256" key="6">
    <source>
        <dbReference type="ARBA" id="ARBA00022989"/>
    </source>
</evidence>
<keyword evidence="5 8" id="KW-0573">Peptidoglycan synthesis</keyword>
<dbReference type="GO" id="GO:0071555">
    <property type="term" value="P:cell wall organization"/>
    <property type="evidence" value="ECO:0007669"/>
    <property type="project" value="UniProtKB-UniRule"/>
</dbReference>
<comment type="function">
    <text evidence="8 9">Involved in peptidoglycan biosynthesis. Transports lipid-linked peptidoglycan precursors from the inner to the outer leaflet of the cytoplasmic membrane.</text>
</comment>
<keyword evidence="8 9" id="KW-0813">Transport</keyword>
<dbReference type="GO" id="GO:0008360">
    <property type="term" value="P:regulation of cell shape"/>
    <property type="evidence" value="ECO:0007669"/>
    <property type="project" value="UniProtKB-UniRule"/>
</dbReference>
<comment type="subcellular location">
    <subcellularLocation>
        <location evidence="1 8">Cell membrane</location>
        <topology evidence="1 8">Multi-pass membrane protein</topology>
    </subcellularLocation>
</comment>
<keyword evidence="7 8" id="KW-0472">Membrane</keyword>
<dbReference type="CDD" id="cd13123">
    <property type="entry name" value="MATE_MurJ_like"/>
    <property type="match status" value="1"/>
</dbReference>
<dbReference type="HAMAP" id="MF_02078">
    <property type="entry name" value="MurJ_MviN"/>
    <property type="match status" value="1"/>
</dbReference>
<feature type="transmembrane region" description="Helical" evidence="8">
    <location>
        <begin position="435"/>
        <end position="459"/>
    </location>
</feature>
<feature type="transmembrane region" description="Helical" evidence="8">
    <location>
        <begin position="261"/>
        <end position="281"/>
    </location>
</feature>
<dbReference type="Proteomes" id="UP001357733">
    <property type="component" value="Unassembled WGS sequence"/>
</dbReference>
<comment type="caution">
    <text evidence="8">Lacks conserved residue(s) required for the propagation of feature annotation.</text>
</comment>
<evidence type="ECO:0000256" key="8">
    <source>
        <dbReference type="HAMAP-Rule" id="MF_02078"/>
    </source>
</evidence>
<evidence type="ECO:0000256" key="5">
    <source>
        <dbReference type="ARBA" id="ARBA00022984"/>
    </source>
</evidence>
<dbReference type="PANTHER" id="PTHR47019:SF1">
    <property type="entry name" value="LIPID II FLIPPASE MURJ"/>
    <property type="match status" value="1"/>
</dbReference>
<dbReference type="AlphaFoldDB" id="A0AAW9MX56"/>
<name>A0AAW9MX56_9FIRM</name>
<proteinExistence type="inferred from homology"/>
<dbReference type="PRINTS" id="PR01806">
    <property type="entry name" value="VIRFACTRMVIN"/>
</dbReference>
<feature type="transmembrane region" description="Helical" evidence="8">
    <location>
        <begin position="87"/>
        <end position="110"/>
    </location>
</feature>
<keyword evidence="4 8" id="KW-0133">Cell shape</keyword>
<dbReference type="RefSeq" id="WP_324619233.1">
    <property type="nucleotide sequence ID" value="NZ_JAYKOT010000003.1"/>
</dbReference>
<keyword evidence="11" id="KW-1185">Reference proteome</keyword>
<sequence>MKKTAILLLLLTLFTKVFGFLRELVLSYFYGTSYIADIFIIAMTVPLVIFKFVTAGTGNAIIPLYSSIEKEKGTRVADEFTSNLTNIVILLSFVFTGLGILLAGPIVKIFAAGFEGEVFEKAVFFVRVIFLSLFAVGYGSIFTGYLQVKGNFKVPGSISIFLNIVIISAIIISSKLGFIALVVGVALANVFQYILYPFAVRKYGYRHKFFIDLKDPHIEETLKIIVPMIIGMAISDVNTIIDKTLASLVVSEGGVSSLNYAVKLYSFVAGLVVMSIGTVAYPEMSKAASENDMEKVKKTIRTTITLSAILVIPSIVAFLFFSNDVVRILFKRGMFTENDVTVVGGALFFYALGLIGYSLIDTLSKAFYSLKDTKTPVKNTGLIVLLNVIFSVSLSKFMGLNGLALGTAIASISGGISLSILFSKKHGKINFKLELVELVKITLASIVMGILTKIFFNFIQGFLSYKLSFIIMILFAGLVYFTLLLILKVTEVVDLFNKVKKA</sequence>
<feature type="transmembrane region" description="Helical" evidence="8">
    <location>
        <begin position="122"/>
        <end position="142"/>
    </location>
</feature>
<gene>
    <name evidence="8 10" type="primary">murJ</name>
    <name evidence="10" type="ORF">VLK81_03480</name>
</gene>
<comment type="pathway">
    <text evidence="8">Cell wall biogenesis; peptidoglycan biosynthesis.</text>
</comment>